<keyword evidence="3" id="KW-1185">Reference proteome</keyword>
<evidence type="ECO:0000256" key="1">
    <source>
        <dbReference type="SAM" id="MobiDB-lite"/>
    </source>
</evidence>
<accession>A0A6A5R8V2</accession>
<proteinExistence type="predicted"/>
<evidence type="ECO:0000313" key="2">
    <source>
        <dbReference type="EMBL" id="KAF1923650.1"/>
    </source>
</evidence>
<gene>
    <name evidence="2" type="ORF">M421DRAFT_425543</name>
</gene>
<dbReference type="RefSeq" id="XP_033443903.1">
    <property type="nucleotide sequence ID" value="XM_033594104.1"/>
</dbReference>
<dbReference type="Proteomes" id="UP000800082">
    <property type="component" value="Unassembled WGS sequence"/>
</dbReference>
<sequence>MNNLPREHGITLASAVLTTATTTGLSWLGFKAWNVDTEYYEAEARERAEREGADNEGAGVRDTMRSTAGYNG</sequence>
<dbReference type="EMBL" id="ML979002">
    <property type="protein sequence ID" value="KAF1923650.1"/>
    <property type="molecule type" value="Genomic_DNA"/>
</dbReference>
<protein>
    <submittedName>
        <fullName evidence="2">Uncharacterized protein</fullName>
    </submittedName>
</protein>
<dbReference type="AlphaFoldDB" id="A0A6A5R8V2"/>
<reference evidence="2" key="1">
    <citation type="journal article" date="2020" name="Stud. Mycol.">
        <title>101 Dothideomycetes genomes: a test case for predicting lifestyles and emergence of pathogens.</title>
        <authorList>
            <person name="Haridas S."/>
            <person name="Albert R."/>
            <person name="Binder M."/>
            <person name="Bloem J."/>
            <person name="Labutti K."/>
            <person name="Salamov A."/>
            <person name="Andreopoulos B."/>
            <person name="Baker S."/>
            <person name="Barry K."/>
            <person name="Bills G."/>
            <person name="Bluhm B."/>
            <person name="Cannon C."/>
            <person name="Castanera R."/>
            <person name="Culley D."/>
            <person name="Daum C."/>
            <person name="Ezra D."/>
            <person name="Gonzalez J."/>
            <person name="Henrissat B."/>
            <person name="Kuo A."/>
            <person name="Liang C."/>
            <person name="Lipzen A."/>
            <person name="Lutzoni F."/>
            <person name="Magnuson J."/>
            <person name="Mondo S."/>
            <person name="Nolan M."/>
            <person name="Ohm R."/>
            <person name="Pangilinan J."/>
            <person name="Park H.-J."/>
            <person name="Ramirez L."/>
            <person name="Alfaro M."/>
            <person name="Sun H."/>
            <person name="Tritt A."/>
            <person name="Yoshinaga Y."/>
            <person name="Zwiers L.-H."/>
            <person name="Turgeon B."/>
            <person name="Goodwin S."/>
            <person name="Spatafora J."/>
            <person name="Crous P."/>
            <person name="Grigoriev I."/>
        </authorList>
    </citation>
    <scope>NUCLEOTIDE SEQUENCE</scope>
    <source>
        <strain evidence="2">CBS 183.55</strain>
    </source>
</reference>
<name>A0A6A5R8V2_9PLEO</name>
<evidence type="ECO:0000313" key="3">
    <source>
        <dbReference type="Proteomes" id="UP000800082"/>
    </source>
</evidence>
<feature type="compositionally biased region" description="Basic and acidic residues" evidence="1">
    <location>
        <begin position="43"/>
        <end position="53"/>
    </location>
</feature>
<feature type="region of interest" description="Disordered" evidence="1">
    <location>
        <begin position="43"/>
        <end position="72"/>
    </location>
</feature>
<dbReference type="GeneID" id="54351772"/>
<organism evidence="2 3">
    <name type="scientific">Didymella exigua CBS 183.55</name>
    <dbReference type="NCBI Taxonomy" id="1150837"/>
    <lineage>
        <taxon>Eukaryota</taxon>
        <taxon>Fungi</taxon>
        <taxon>Dikarya</taxon>
        <taxon>Ascomycota</taxon>
        <taxon>Pezizomycotina</taxon>
        <taxon>Dothideomycetes</taxon>
        <taxon>Pleosporomycetidae</taxon>
        <taxon>Pleosporales</taxon>
        <taxon>Pleosporineae</taxon>
        <taxon>Didymellaceae</taxon>
        <taxon>Didymella</taxon>
    </lineage>
</organism>